<comment type="caution">
    <text evidence="2">The sequence shown here is derived from an EMBL/GenBank/DDBJ whole genome shotgun (WGS) entry which is preliminary data.</text>
</comment>
<evidence type="ECO:0000256" key="1">
    <source>
        <dbReference type="SAM" id="Phobius"/>
    </source>
</evidence>
<dbReference type="PANTHER" id="PTHR34351:SF1">
    <property type="entry name" value="SLR1927 PROTEIN"/>
    <property type="match status" value="1"/>
</dbReference>
<name>A0A3L0X0I3_ECOLX</name>
<sequence length="334" mass="37210">MKRPLPGWRRLREQWQQRWLTRRIPPARQMTLGPRSLFILPTRMGLFYLLVMIAIYLLGTNYQNNLVLLVSYCLGSLFMAAMWLTHRNLLGLELLGGSTVLGEAGSQVPIQVTVRSVRPCQALYFALNEGSLWLAQANSTPQSLTLPVRGMQRGRLPLGRLRVESRYPLGLFRCWSLLDLQLEAWLSPKPLYGLLRGGSPSGQKGTQGQAGPASLGDFDMLRAHQVGEPFGRIAWKQFAQGRGLLVKQFQEPEQDDTHLSLQGVTGTDLEQRLSALAWWCADYGKRGIPFTLTLTGQTLGPESGPAFLRHCQLALARFDDRAGSVDEGSPDAAR</sequence>
<dbReference type="AlphaFoldDB" id="A0A3L0X0I3"/>
<dbReference type="PANTHER" id="PTHR34351">
    <property type="entry name" value="SLR1927 PROTEIN-RELATED"/>
    <property type="match status" value="1"/>
</dbReference>
<feature type="transmembrane region" description="Helical" evidence="1">
    <location>
        <begin position="65"/>
        <end position="84"/>
    </location>
</feature>
<protein>
    <submittedName>
        <fullName evidence="2">DUF58 domain-containing protein</fullName>
    </submittedName>
</protein>
<keyword evidence="1" id="KW-0812">Transmembrane</keyword>
<reference evidence="2" key="1">
    <citation type="submission" date="2018-10" db="EMBL/GenBank/DDBJ databases">
        <authorList>
            <consortium name="NARMS: The National Antimicrobial Resistance Monitoring System"/>
        </authorList>
    </citation>
    <scope>NUCLEOTIDE SEQUENCE [LARGE SCALE GENOMIC DNA]</scope>
    <source>
        <strain evidence="2">CVM N17EC0388</strain>
    </source>
</reference>
<organism evidence="2">
    <name type="scientific">Escherichia coli</name>
    <dbReference type="NCBI Taxonomy" id="562"/>
    <lineage>
        <taxon>Bacteria</taxon>
        <taxon>Pseudomonadati</taxon>
        <taxon>Pseudomonadota</taxon>
        <taxon>Gammaproteobacteria</taxon>
        <taxon>Enterobacterales</taxon>
        <taxon>Enterobacteriaceae</taxon>
        <taxon>Escherichia</taxon>
    </lineage>
</organism>
<keyword evidence="1" id="KW-1133">Transmembrane helix</keyword>
<keyword evidence="1" id="KW-0472">Membrane</keyword>
<proteinExistence type="predicted"/>
<evidence type="ECO:0000313" key="2">
    <source>
        <dbReference type="EMBL" id="MHO04371.1"/>
    </source>
</evidence>
<gene>
    <name evidence="2" type="ORF">D9F05_08315</name>
</gene>
<dbReference type="EMBL" id="RNRV01000011">
    <property type="protein sequence ID" value="MHO04371.1"/>
    <property type="molecule type" value="Genomic_DNA"/>
</dbReference>
<accession>A0A3L0X0I3</accession>
<feature type="transmembrane region" description="Helical" evidence="1">
    <location>
        <begin position="37"/>
        <end position="59"/>
    </location>
</feature>